<dbReference type="InterPro" id="IPR016195">
    <property type="entry name" value="Pol/histidinol_Pase-like"/>
</dbReference>
<evidence type="ECO:0000313" key="6">
    <source>
        <dbReference type="EMBL" id="TDM03839.1"/>
    </source>
</evidence>
<comment type="catalytic activity">
    <reaction evidence="4 5">
        <text>O-phospho-L-tyrosyl-[protein] + H2O = L-tyrosyl-[protein] + phosphate</text>
        <dbReference type="Rhea" id="RHEA:10684"/>
        <dbReference type="Rhea" id="RHEA-COMP:10136"/>
        <dbReference type="Rhea" id="RHEA-COMP:20101"/>
        <dbReference type="ChEBI" id="CHEBI:15377"/>
        <dbReference type="ChEBI" id="CHEBI:43474"/>
        <dbReference type="ChEBI" id="CHEBI:46858"/>
        <dbReference type="ChEBI" id="CHEBI:61978"/>
        <dbReference type="EC" id="3.1.3.48"/>
    </reaction>
</comment>
<dbReference type="OrthoDB" id="9788539at2"/>
<evidence type="ECO:0000256" key="2">
    <source>
        <dbReference type="ARBA" id="ARBA00022801"/>
    </source>
</evidence>
<dbReference type="AlphaFoldDB" id="A0A9Q8CHS5"/>
<evidence type="ECO:0000256" key="1">
    <source>
        <dbReference type="ARBA" id="ARBA00005750"/>
    </source>
</evidence>
<comment type="caution">
    <text evidence="6">The sequence shown here is derived from an EMBL/GenBank/DDBJ whole genome shotgun (WGS) entry which is preliminary data.</text>
</comment>
<evidence type="ECO:0000256" key="3">
    <source>
        <dbReference type="ARBA" id="ARBA00022912"/>
    </source>
</evidence>
<reference evidence="6 7" key="1">
    <citation type="submission" date="2019-01" db="EMBL/GenBank/DDBJ databases">
        <title>Draft genome sequences of the type strains of six Macrococcus species.</title>
        <authorList>
            <person name="Mazhar S."/>
            <person name="Altermann E."/>
            <person name="Hill C."/>
            <person name="Mcauliffe O."/>
        </authorList>
    </citation>
    <scope>NUCLEOTIDE SEQUENCE [LARGE SCALE GENOMIC DNA]</scope>
    <source>
        <strain evidence="6 7">ATCC 51828</strain>
    </source>
</reference>
<comment type="similarity">
    <text evidence="1 5">Belongs to the metallo-dependent hydrolases superfamily. CpsB/CapC family.</text>
</comment>
<protein>
    <recommendedName>
        <fullName evidence="5">Tyrosine-protein phosphatase</fullName>
        <ecNumber evidence="5">3.1.3.48</ecNumber>
    </recommendedName>
</protein>
<organism evidence="6 7">
    <name type="scientific">Macrococcus carouselicus</name>
    <dbReference type="NCBI Taxonomy" id="69969"/>
    <lineage>
        <taxon>Bacteria</taxon>
        <taxon>Bacillati</taxon>
        <taxon>Bacillota</taxon>
        <taxon>Bacilli</taxon>
        <taxon>Bacillales</taxon>
        <taxon>Staphylococcaceae</taxon>
        <taxon>Macrococcus</taxon>
    </lineage>
</organism>
<dbReference type="Pfam" id="PF19567">
    <property type="entry name" value="CpsB_CapC"/>
    <property type="match status" value="1"/>
</dbReference>
<keyword evidence="3 5" id="KW-0904">Protein phosphatase</keyword>
<dbReference type="GO" id="GO:0004725">
    <property type="term" value="F:protein tyrosine phosphatase activity"/>
    <property type="evidence" value="ECO:0007669"/>
    <property type="project" value="UniProtKB-UniRule"/>
</dbReference>
<sequence>MIDIHNHLLIGVDDGPADEAATYHLLLQAVDQGITDILITPHHYSGDWRTPQDKVMTEIKRVESIIAEHQLPVKVYPGQEIRINDKVIEELASGYNMSLNGSRYVLIEFPFNDLPFYVDNLLYELQLKGYTPLIAHPERCKPIIKQPDKLFNLVEKGAIAQVTSSSVTGDLGDNLQETSLEMIRNHLVHIIGSDAHHHEVRPFKLAEAYQVVEDQLGREYVDYLKFNSEAILNNNDVRVKAPRQMESHYTSNRKKTKKKFFGLF</sequence>
<keyword evidence="2 5" id="KW-0378">Hydrolase</keyword>
<dbReference type="PANTHER" id="PTHR39181">
    <property type="entry name" value="TYROSINE-PROTEIN PHOSPHATASE YWQE"/>
    <property type="match status" value="1"/>
</dbReference>
<dbReference type="Proteomes" id="UP000295280">
    <property type="component" value="Unassembled WGS sequence"/>
</dbReference>
<name>A0A9Q8CHS5_9STAP</name>
<dbReference type="Gene3D" id="3.20.20.140">
    <property type="entry name" value="Metal-dependent hydrolases"/>
    <property type="match status" value="1"/>
</dbReference>
<accession>A0A9Q8CHS5</accession>
<gene>
    <name evidence="6" type="ORF">ERX40_01355</name>
</gene>
<evidence type="ECO:0000256" key="4">
    <source>
        <dbReference type="ARBA" id="ARBA00051722"/>
    </source>
</evidence>
<dbReference type="EC" id="3.1.3.48" evidence="5"/>
<evidence type="ECO:0000256" key="5">
    <source>
        <dbReference type="PIRNR" id="PIRNR016557"/>
    </source>
</evidence>
<keyword evidence="7" id="KW-1185">Reference proteome</keyword>
<dbReference type="InterPro" id="IPR016667">
    <property type="entry name" value="Caps_polysacc_synth_CpsB/CapC"/>
</dbReference>
<dbReference type="SUPFAM" id="SSF89550">
    <property type="entry name" value="PHP domain-like"/>
    <property type="match status" value="1"/>
</dbReference>
<dbReference type="GO" id="GO:0030145">
    <property type="term" value="F:manganese ion binding"/>
    <property type="evidence" value="ECO:0007669"/>
    <property type="project" value="UniProtKB-UniRule"/>
</dbReference>
<dbReference type="RefSeq" id="WP_133416702.1">
    <property type="nucleotide sequence ID" value="NZ_SCWD01000001.1"/>
</dbReference>
<proteinExistence type="inferred from homology"/>
<evidence type="ECO:0000313" key="7">
    <source>
        <dbReference type="Proteomes" id="UP000295280"/>
    </source>
</evidence>
<dbReference type="PIRSF" id="PIRSF016557">
    <property type="entry name" value="Caps_synth_CpsB"/>
    <property type="match status" value="1"/>
</dbReference>
<dbReference type="EMBL" id="SCWD01000001">
    <property type="protein sequence ID" value="TDM03839.1"/>
    <property type="molecule type" value="Genomic_DNA"/>
</dbReference>
<dbReference type="PANTHER" id="PTHR39181:SF1">
    <property type="entry name" value="TYROSINE-PROTEIN PHOSPHATASE YWQE"/>
    <property type="match status" value="1"/>
</dbReference>